<dbReference type="InterPro" id="IPR018490">
    <property type="entry name" value="cNMP-bd_dom_sf"/>
</dbReference>
<keyword evidence="7" id="KW-1185">Reference proteome</keyword>
<evidence type="ECO:0000259" key="5">
    <source>
        <dbReference type="PROSITE" id="PS51063"/>
    </source>
</evidence>
<comment type="caution">
    <text evidence="6">The sequence shown here is derived from an EMBL/GenBank/DDBJ whole genome shotgun (WGS) entry which is preliminary data.</text>
</comment>
<name>A0A5M8FSA4_9GAMM</name>
<dbReference type="Pfam" id="PF00027">
    <property type="entry name" value="cNMP_binding"/>
    <property type="match status" value="1"/>
</dbReference>
<dbReference type="PANTHER" id="PTHR24567">
    <property type="entry name" value="CRP FAMILY TRANSCRIPTIONAL REGULATORY PROTEIN"/>
    <property type="match status" value="1"/>
</dbReference>
<protein>
    <submittedName>
        <fullName evidence="6">Crp/Fnr family transcriptional regulator</fullName>
    </submittedName>
</protein>
<proteinExistence type="predicted"/>
<dbReference type="CDD" id="cd00038">
    <property type="entry name" value="CAP_ED"/>
    <property type="match status" value="1"/>
</dbReference>
<dbReference type="SUPFAM" id="SSF51206">
    <property type="entry name" value="cAMP-binding domain-like"/>
    <property type="match status" value="1"/>
</dbReference>
<gene>
    <name evidence="6" type="ORF">F2Q65_05770</name>
</gene>
<dbReference type="Pfam" id="PF13545">
    <property type="entry name" value="HTH_Crp_2"/>
    <property type="match status" value="1"/>
</dbReference>
<dbReference type="InterPro" id="IPR014710">
    <property type="entry name" value="RmlC-like_jellyroll"/>
</dbReference>
<dbReference type="GO" id="GO:0003677">
    <property type="term" value="F:DNA binding"/>
    <property type="evidence" value="ECO:0007669"/>
    <property type="project" value="UniProtKB-KW"/>
</dbReference>
<dbReference type="InterPro" id="IPR036390">
    <property type="entry name" value="WH_DNA-bd_sf"/>
</dbReference>
<feature type="domain" description="HTH crp-type" evidence="5">
    <location>
        <begin position="153"/>
        <end position="225"/>
    </location>
</feature>
<dbReference type="InterPro" id="IPR012318">
    <property type="entry name" value="HTH_CRP"/>
</dbReference>
<dbReference type="InterPro" id="IPR000595">
    <property type="entry name" value="cNMP-bd_dom"/>
</dbReference>
<dbReference type="InterPro" id="IPR050397">
    <property type="entry name" value="Env_Response_Regulators"/>
</dbReference>
<dbReference type="OrthoDB" id="9777588at2"/>
<evidence type="ECO:0000313" key="6">
    <source>
        <dbReference type="EMBL" id="KAA6186305.1"/>
    </source>
</evidence>
<dbReference type="SUPFAM" id="SSF46785">
    <property type="entry name" value="Winged helix' DNA-binding domain"/>
    <property type="match status" value="1"/>
</dbReference>
<accession>A0A5M8FSA4</accession>
<evidence type="ECO:0000256" key="2">
    <source>
        <dbReference type="ARBA" id="ARBA00023125"/>
    </source>
</evidence>
<dbReference type="AlphaFoldDB" id="A0A5M8FSA4"/>
<sequence>MNAEDRGKSCLALLASAQPFAGLPPDALRRVAGGCSRQVASRGQVLCTKGQALSGFYVVVSGRVKLSILSEEGGERVLDILLPGRTFAEASAFLGRPCPVQAVSLTESCLLFVGIGRLREAMQHWPEVASGLLDLLARRTCGLIADLERCCLQSAAQRVAGRLLRDAVQDPAQPDQAHLTLPAAKSVVASSLNLSAETFSRELRGLSRHGLIRLQRRDIDIPSVTRLRGFAGNGTVQDAHL</sequence>
<keyword evidence="2" id="KW-0238">DNA-binding</keyword>
<dbReference type="Gene3D" id="1.10.10.10">
    <property type="entry name" value="Winged helix-like DNA-binding domain superfamily/Winged helix DNA-binding domain"/>
    <property type="match status" value="1"/>
</dbReference>
<keyword evidence="3" id="KW-0804">Transcription</keyword>
<dbReference type="GO" id="GO:0005829">
    <property type="term" value="C:cytosol"/>
    <property type="evidence" value="ECO:0007669"/>
    <property type="project" value="TreeGrafter"/>
</dbReference>
<dbReference type="PROSITE" id="PS50042">
    <property type="entry name" value="CNMP_BINDING_3"/>
    <property type="match status" value="1"/>
</dbReference>
<dbReference type="SMART" id="SM00100">
    <property type="entry name" value="cNMP"/>
    <property type="match status" value="1"/>
</dbReference>
<dbReference type="Proteomes" id="UP000322981">
    <property type="component" value="Unassembled WGS sequence"/>
</dbReference>
<reference evidence="6 7" key="1">
    <citation type="submission" date="2019-09" db="EMBL/GenBank/DDBJ databases">
        <title>Whole-genome sequence of the purple sulfur bacterium Thiohalocapsa marina DSM 19078.</title>
        <authorList>
            <person name="Kyndt J.A."/>
            <person name="Meyer T.E."/>
        </authorList>
    </citation>
    <scope>NUCLEOTIDE SEQUENCE [LARGE SCALE GENOMIC DNA]</scope>
    <source>
        <strain evidence="6 7">DSM 19078</strain>
    </source>
</reference>
<dbReference type="PANTHER" id="PTHR24567:SF74">
    <property type="entry name" value="HTH-TYPE TRANSCRIPTIONAL REGULATOR ARCR"/>
    <property type="match status" value="1"/>
</dbReference>
<keyword evidence="1" id="KW-0805">Transcription regulation</keyword>
<dbReference type="GO" id="GO:0003700">
    <property type="term" value="F:DNA-binding transcription factor activity"/>
    <property type="evidence" value="ECO:0007669"/>
    <property type="project" value="TreeGrafter"/>
</dbReference>
<feature type="domain" description="Cyclic nucleotide-binding" evidence="4">
    <location>
        <begin position="19"/>
        <end position="139"/>
    </location>
</feature>
<evidence type="ECO:0000256" key="3">
    <source>
        <dbReference type="ARBA" id="ARBA00023163"/>
    </source>
</evidence>
<dbReference type="RefSeq" id="WP_150091325.1">
    <property type="nucleotide sequence ID" value="NZ_JBFUOH010000027.1"/>
</dbReference>
<dbReference type="PROSITE" id="PS51063">
    <property type="entry name" value="HTH_CRP_2"/>
    <property type="match status" value="1"/>
</dbReference>
<dbReference type="Gene3D" id="2.60.120.10">
    <property type="entry name" value="Jelly Rolls"/>
    <property type="match status" value="1"/>
</dbReference>
<evidence type="ECO:0000259" key="4">
    <source>
        <dbReference type="PROSITE" id="PS50042"/>
    </source>
</evidence>
<evidence type="ECO:0000256" key="1">
    <source>
        <dbReference type="ARBA" id="ARBA00023015"/>
    </source>
</evidence>
<organism evidence="6 7">
    <name type="scientific">Thiohalocapsa marina</name>
    <dbReference type="NCBI Taxonomy" id="424902"/>
    <lineage>
        <taxon>Bacteria</taxon>
        <taxon>Pseudomonadati</taxon>
        <taxon>Pseudomonadota</taxon>
        <taxon>Gammaproteobacteria</taxon>
        <taxon>Chromatiales</taxon>
        <taxon>Chromatiaceae</taxon>
        <taxon>Thiohalocapsa</taxon>
    </lineage>
</organism>
<evidence type="ECO:0000313" key="7">
    <source>
        <dbReference type="Proteomes" id="UP000322981"/>
    </source>
</evidence>
<dbReference type="EMBL" id="VWXX01000005">
    <property type="protein sequence ID" value="KAA6186305.1"/>
    <property type="molecule type" value="Genomic_DNA"/>
</dbReference>
<dbReference type="InterPro" id="IPR036388">
    <property type="entry name" value="WH-like_DNA-bd_sf"/>
</dbReference>